<dbReference type="EMBL" id="PFKX01000043">
    <property type="protein sequence ID" value="PIY58315.1"/>
    <property type="molecule type" value="Genomic_DNA"/>
</dbReference>
<gene>
    <name evidence="1" type="ORF">COY98_02760</name>
</gene>
<evidence type="ECO:0000313" key="2">
    <source>
        <dbReference type="Proteomes" id="UP000230732"/>
    </source>
</evidence>
<dbReference type="AlphaFoldDB" id="A0A2M7Q5G5"/>
<dbReference type="Proteomes" id="UP000230732">
    <property type="component" value="Unassembled WGS sequence"/>
</dbReference>
<organism evidence="1 2">
    <name type="scientific">Candidatus Yonathbacteria bacterium CG_4_10_14_0_8_um_filter_43_17</name>
    <dbReference type="NCBI Taxonomy" id="1975099"/>
    <lineage>
        <taxon>Bacteria</taxon>
        <taxon>Candidatus Yonathiibacteriota</taxon>
    </lineage>
</organism>
<proteinExistence type="predicted"/>
<name>A0A2M7Q5G5_9BACT</name>
<accession>A0A2M7Q5G5</accession>
<reference evidence="2" key="1">
    <citation type="submission" date="2017-09" db="EMBL/GenBank/DDBJ databases">
        <title>Depth-based differentiation of microbial function through sediment-hosted aquifers and enrichment of novel symbionts in the deep terrestrial subsurface.</title>
        <authorList>
            <person name="Probst A.J."/>
            <person name="Ladd B."/>
            <person name="Jarett J.K."/>
            <person name="Geller-Mcgrath D.E."/>
            <person name="Sieber C.M.K."/>
            <person name="Emerson J.B."/>
            <person name="Anantharaman K."/>
            <person name="Thomas B.C."/>
            <person name="Malmstrom R."/>
            <person name="Stieglmeier M."/>
            <person name="Klingl A."/>
            <person name="Woyke T."/>
            <person name="Ryan C.M."/>
            <person name="Banfield J.F."/>
        </authorList>
    </citation>
    <scope>NUCLEOTIDE SEQUENCE [LARGE SCALE GENOMIC DNA]</scope>
</reference>
<protein>
    <submittedName>
        <fullName evidence="1">Uncharacterized protein</fullName>
    </submittedName>
</protein>
<evidence type="ECO:0000313" key="1">
    <source>
        <dbReference type="EMBL" id="PIY58315.1"/>
    </source>
</evidence>
<comment type="caution">
    <text evidence="1">The sequence shown here is derived from an EMBL/GenBank/DDBJ whole genome shotgun (WGS) entry which is preliminary data.</text>
</comment>
<sequence length="139" mass="16413">MHLRCIGKLLVVCAEKLTRYAVALPEKKSRFIAYIDIKDLRYVGEERIEGLVVYWRNNISTYDDPDIARVAYPKVFEYVRNQVLDKEPEDSLFSLSENDIASLVMLITKNTHVYYRGNKGLFNDILIDKTFRRWFNEIN</sequence>